<feature type="chain" id="PRO_5020260736" evidence="1">
    <location>
        <begin position="22"/>
        <end position="250"/>
    </location>
</feature>
<feature type="signal peptide" evidence="1">
    <location>
        <begin position="1"/>
        <end position="21"/>
    </location>
</feature>
<dbReference type="EMBL" id="SBLB01000014">
    <property type="protein sequence ID" value="RYC66501.1"/>
    <property type="molecule type" value="Genomic_DNA"/>
</dbReference>
<proteinExistence type="predicted"/>
<evidence type="ECO:0000313" key="2">
    <source>
        <dbReference type="EMBL" id="RYC66501.1"/>
    </source>
</evidence>
<dbReference type="Proteomes" id="UP000290407">
    <property type="component" value="Unassembled WGS sequence"/>
</dbReference>
<organism evidence="2 3">
    <name type="scientific">Spirosoma sordidisoli</name>
    <dbReference type="NCBI Taxonomy" id="2502893"/>
    <lineage>
        <taxon>Bacteria</taxon>
        <taxon>Pseudomonadati</taxon>
        <taxon>Bacteroidota</taxon>
        <taxon>Cytophagia</taxon>
        <taxon>Cytophagales</taxon>
        <taxon>Cytophagaceae</taxon>
        <taxon>Spirosoma</taxon>
    </lineage>
</organism>
<name>A0A4Q2UGH9_9BACT</name>
<gene>
    <name evidence="2" type="ORF">EQG79_29460</name>
</gene>
<keyword evidence="1" id="KW-0732">Signal</keyword>
<accession>A0A4Q2UGH9</accession>
<sequence length="250" mass="28462">MNCKLLGTLLLSVFLSTASYGQGILPGDRMDQNGGDDITRQIEDILGETERDIMQGIKDELMNILNDILNVSPTSEVARLRKMMKEGFSRQQKIEYQDYKVNFEWKKAHTELSPTFVKFYDKLDIQADFGQVSNAASPIRKLLNQSVFSANEVSAYRTIVEQLANTDDLAMEVRFTVNLGQKPVWMSEGERVKVLEHVQEELAERQRALRTVGIELQRAYAYRAKQAYEAAAAKAFYKDKSSINRYVGSK</sequence>
<evidence type="ECO:0000313" key="3">
    <source>
        <dbReference type="Proteomes" id="UP000290407"/>
    </source>
</evidence>
<evidence type="ECO:0000256" key="1">
    <source>
        <dbReference type="SAM" id="SignalP"/>
    </source>
</evidence>
<protein>
    <submittedName>
        <fullName evidence="2">Uncharacterized protein</fullName>
    </submittedName>
</protein>
<dbReference type="RefSeq" id="WP_129606657.1">
    <property type="nucleotide sequence ID" value="NZ_SBLB01000014.1"/>
</dbReference>
<keyword evidence="3" id="KW-1185">Reference proteome</keyword>
<dbReference type="AlphaFoldDB" id="A0A4Q2UGH9"/>
<reference evidence="2 3" key="1">
    <citation type="submission" date="2019-01" db="EMBL/GenBank/DDBJ databases">
        <title>Spirosoma flava sp. nov., a propanil-degrading bacterium isolated from herbicide-contaminated soil.</title>
        <authorList>
            <person name="Zhang L."/>
            <person name="Jiang J.-D."/>
        </authorList>
    </citation>
    <scope>NUCLEOTIDE SEQUENCE [LARGE SCALE GENOMIC DNA]</scope>
    <source>
        <strain evidence="2 3">TY50</strain>
    </source>
</reference>
<comment type="caution">
    <text evidence="2">The sequence shown here is derived from an EMBL/GenBank/DDBJ whole genome shotgun (WGS) entry which is preliminary data.</text>
</comment>